<evidence type="ECO:0000313" key="2">
    <source>
        <dbReference type="EMBL" id="VEN46900.1"/>
    </source>
</evidence>
<protein>
    <submittedName>
        <fullName evidence="2">Uncharacterized protein</fullName>
    </submittedName>
</protein>
<dbReference type="AlphaFoldDB" id="A0A653CIH6"/>
<sequence>MGGVATTHLAMLRERVERQRSIQQSRHHTHSLEDVNSEEAEETEERKNNQDKIDDQLTTLHQDVAALSIEVRNAIQALQEMTTPSSYSQYSARSNPNIMAALPGGTLARSTSHPPEMFCWEAAAAAAPLVTSHSPPVYPLRTCVDSETQTDSAGAIRQYVLENPKLVLEILGLDPEKTLNSIQLKKSHSIPDYSNRCRNYFTNMMTTHHQPDSCLVDLEEKGEDCPFLWDQGDKRIFEPLGGGTKTQNSLLKCRRGNIE</sequence>
<evidence type="ECO:0000313" key="3">
    <source>
        <dbReference type="Proteomes" id="UP000410492"/>
    </source>
</evidence>
<organism evidence="2 3">
    <name type="scientific">Callosobruchus maculatus</name>
    <name type="common">Southern cowpea weevil</name>
    <name type="synonym">Pulse bruchid</name>
    <dbReference type="NCBI Taxonomy" id="64391"/>
    <lineage>
        <taxon>Eukaryota</taxon>
        <taxon>Metazoa</taxon>
        <taxon>Ecdysozoa</taxon>
        <taxon>Arthropoda</taxon>
        <taxon>Hexapoda</taxon>
        <taxon>Insecta</taxon>
        <taxon>Pterygota</taxon>
        <taxon>Neoptera</taxon>
        <taxon>Endopterygota</taxon>
        <taxon>Coleoptera</taxon>
        <taxon>Polyphaga</taxon>
        <taxon>Cucujiformia</taxon>
        <taxon>Chrysomeloidea</taxon>
        <taxon>Chrysomelidae</taxon>
        <taxon>Bruchinae</taxon>
        <taxon>Bruchini</taxon>
        <taxon>Callosobruchus</taxon>
    </lineage>
</organism>
<feature type="region of interest" description="Disordered" evidence="1">
    <location>
        <begin position="18"/>
        <end position="55"/>
    </location>
</feature>
<dbReference type="OrthoDB" id="447251at2759"/>
<proteinExistence type="predicted"/>
<accession>A0A653CIH6</accession>
<reference evidence="2 3" key="1">
    <citation type="submission" date="2019-01" db="EMBL/GenBank/DDBJ databases">
        <authorList>
            <person name="Sayadi A."/>
        </authorList>
    </citation>
    <scope>NUCLEOTIDE SEQUENCE [LARGE SCALE GENOMIC DNA]</scope>
</reference>
<dbReference type="Proteomes" id="UP000410492">
    <property type="component" value="Unassembled WGS sequence"/>
</dbReference>
<gene>
    <name evidence="2" type="ORF">CALMAC_LOCUS8842</name>
</gene>
<evidence type="ECO:0000256" key="1">
    <source>
        <dbReference type="SAM" id="MobiDB-lite"/>
    </source>
</evidence>
<name>A0A653CIH6_CALMS</name>
<keyword evidence="3" id="KW-1185">Reference proteome</keyword>
<feature type="compositionally biased region" description="Basic and acidic residues" evidence="1">
    <location>
        <begin position="44"/>
        <end position="55"/>
    </location>
</feature>
<dbReference type="EMBL" id="CAACVG010007756">
    <property type="protein sequence ID" value="VEN46900.1"/>
    <property type="molecule type" value="Genomic_DNA"/>
</dbReference>